<evidence type="ECO:0000256" key="8">
    <source>
        <dbReference type="ARBA" id="ARBA00023136"/>
    </source>
</evidence>
<dbReference type="InterPro" id="IPR002146">
    <property type="entry name" value="ATP_synth_b/b'su_bac/chlpt"/>
</dbReference>
<evidence type="ECO:0000256" key="14">
    <source>
        <dbReference type="RuleBase" id="RU003848"/>
    </source>
</evidence>
<keyword evidence="3 13" id="KW-0138">CF(0)</keyword>
<comment type="function">
    <text evidence="10 13">F(1)F(0) ATP synthase produces ATP from ADP in the presence of a proton or sodium gradient. F-type ATPases consist of two structural domains, F(1) containing the extramembraneous catalytic core and F(0) containing the membrane proton channel, linked together by a central stalk and a peripheral stalk. During catalysis, ATP synthesis in the catalytic domain of F(1) is coupled via a rotary mechanism of the central stalk subunits to proton translocation.</text>
</comment>
<dbReference type="OrthoDB" id="8479836at2"/>
<evidence type="ECO:0000256" key="3">
    <source>
        <dbReference type="ARBA" id="ARBA00022547"/>
    </source>
</evidence>
<keyword evidence="17" id="KW-1185">Reference proteome</keyword>
<evidence type="ECO:0000313" key="17">
    <source>
        <dbReference type="Proteomes" id="UP000095463"/>
    </source>
</evidence>
<keyword evidence="2 13" id="KW-0813">Transport</keyword>
<evidence type="ECO:0000256" key="9">
    <source>
        <dbReference type="ARBA" id="ARBA00023310"/>
    </source>
</evidence>
<evidence type="ECO:0000256" key="2">
    <source>
        <dbReference type="ARBA" id="ARBA00022448"/>
    </source>
</evidence>
<dbReference type="PANTHER" id="PTHR34264">
    <property type="entry name" value="ATP SYNTHASE SUBUNIT B, CHLOROPLASTIC"/>
    <property type="match status" value="1"/>
</dbReference>
<dbReference type="HAMAP" id="MF_01398">
    <property type="entry name" value="ATP_synth_b_bprime"/>
    <property type="match status" value="1"/>
</dbReference>
<evidence type="ECO:0000256" key="7">
    <source>
        <dbReference type="ARBA" id="ARBA00023065"/>
    </source>
</evidence>
<keyword evidence="5 13" id="KW-0375">Hydrogen ion transport</keyword>
<comment type="function">
    <text evidence="11">Component of the F(0) channel, it forms part of the peripheral stalk, linking F(1) to F(0). The b'-subunit is a diverged and duplicated form of b found in plants and photosynthetic bacteria.</text>
</comment>
<protein>
    <recommendedName>
        <fullName evidence="13">ATP synthase subunit b</fullName>
    </recommendedName>
    <alternativeName>
        <fullName evidence="13">ATP synthase F(0) sector subunit b</fullName>
    </alternativeName>
    <alternativeName>
        <fullName evidence="13">ATPase subunit I</fullName>
    </alternativeName>
    <alternativeName>
        <fullName evidence="13">F-type ATPase subunit b</fullName>
        <shortName evidence="13">F-ATPase subunit b</shortName>
    </alternativeName>
</protein>
<evidence type="ECO:0000256" key="12">
    <source>
        <dbReference type="ARBA" id="ARBA00025830"/>
    </source>
</evidence>
<evidence type="ECO:0000256" key="15">
    <source>
        <dbReference type="SAM" id="Coils"/>
    </source>
</evidence>
<dbReference type="GO" id="GO:0005886">
    <property type="term" value="C:plasma membrane"/>
    <property type="evidence" value="ECO:0007669"/>
    <property type="project" value="UniProtKB-SubCell"/>
</dbReference>
<dbReference type="Proteomes" id="UP000095463">
    <property type="component" value="Unassembled WGS sequence"/>
</dbReference>
<keyword evidence="9 13" id="KW-0066">ATP synthesis</keyword>
<dbReference type="PANTHER" id="PTHR34264:SF3">
    <property type="entry name" value="ATP SYNTHASE SUBUNIT B, CHLOROPLASTIC"/>
    <property type="match status" value="1"/>
</dbReference>
<dbReference type="GO" id="GO:0046933">
    <property type="term" value="F:proton-transporting ATP synthase activity, rotational mechanism"/>
    <property type="evidence" value="ECO:0007669"/>
    <property type="project" value="UniProtKB-UniRule"/>
</dbReference>
<evidence type="ECO:0000256" key="5">
    <source>
        <dbReference type="ARBA" id="ARBA00022781"/>
    </source>
</evidence>
<feature type="transmembrane region" description="Helical" evidence="13">
    <location>
        <begin position="12"/>
        <end position="32"/>
    </location>
</feature>
<keyword evidence="13" id="KW-1003">Cell membrane</keyword>
<evidence type="ECO:0000313" key="16">
    <source>
        <dbReference type="EMBL" id="OEO30202.1"/>
    </source>
</evidence>
<comment type="similarity">
    <text evidence="13 14">Belongs to the ATPase B chain family.</text>
</comment>
<evidence type="ECO:0000256" key="13">
    <source>
        <dbReference type="HAMAP-Rule" id="MF_01398"/>
    </source>
</evidence>
<name>A0A1E5XNM3_9HYPH</name>
<dbReference type="EMBL" id="LAJE02000222">
    <property type="protein sequence ID" value="OEO30202.1"/>
    <property type="molecule type" value="Genomic_DNA"/>
</dbReference>
<evidence type="ECO:0000256" key="11">
    <source>
        <dbReference type="ARBA" id="ARBA00025614"/>
    </source>
</evidence>
<dbReference type="RefSeq" id="WP_069910547.1">
    <property type="nucleotide sequence ID" value="NZ_LAJE02000222.1"/>
</dbReference>
<dbReference type="CDD" id="cd06503">
    <property type="entry name" value="ATP-synt_Fo_b"/>
    <property type="match status" value="1"/>
</dbReference>
<evidence type="ECO:0000256" key="10">
    <source>
        <dbReference type="ARBA" id="ARBA00025198"/>
    </source>
</evidence>
<evidence type="ECO:0000256" key="1">
    <source>
        <dbReference type="ARBA" id="ARBA00004377"/>
    </source>
</evidence>
<evidence type="ECO:0000256" key="4">
    <source>
        <dbReference type="ARBA" id="ARBA00022692"/>
    </source>
</evidence>
<comment type="caution">
    <text evidence="16">The sequence shown here is derived from an EMBL/GenBank/DDBJ whole genome shotgun (WGS) entry which is preliminary data.</text>
</comment>
<sequence length="167" mass="18262">MWAFGFDATTGATIWATIALVIFIGIVVYFGVPKMITKMLDERIKKIETDLAEAEALRAEAKALLEDYARRREEAEKEAEDIVTAAREEAFRLTAEAKSSLEAMVARREKAVADKIAQAEAQAVAEVRARSADLAVEAARVLLEKQVAAKGDVLVDQAIKDVAARLN</sequence>
<accession>A0A1E5XNM3</accession>
<proteinExistence type="inferred from homology"/>
<dbReference type="AlphaFoldDB" id="A0A1E5XNM3"/>
<keyword evidence="7 13" id="KW-0406">Ion transport</keyword>
<comment type="subunit">
    <text evidence="12 13">F-type ATPases have 2 components, F(1) - the catalytic core - and F(0) - the membrane proton channel. F(1) has five subunits: alpha(3), beta(3), gamma(1), delta(1), epsilon(1). F(0) has three main subunits: a(1), b(2) and c(10-14). The alpha and beta chains form an alternating ring which encloses part of the gamma chain. F(1) is attached to F(0) by a central stalk formed by the gamma and epsilon chains, while a peripheral stalk is formed by the delta and b chains.</text>
</comment>
<reference evidence="16 17" key="1">
    <citation type="journal article" date="2015" name="Genome Announc.">
        <title>Genome Assemblies of Three Soil-Associated Devosia species: D. insulae, D. limi, and D. soli.</title>
        <authorList>
            <person name="Hassan Y.I."/>
            <person name="Lepp D."/>
            <person name="Zhou T."/>
        </authorList>
    </citation>
    <scope>NUCLEOTIDE SEQUENCE [LARGE SCALE GENOMIC DNA]</scope>
    <source>
        <strain evidence="16 17">DS-56</strain>
    </source>
</reference>
<dbReference type="GO" id="GO:0045259">
    <property type="term" value="C:proton-transporting ATP synthase complex"/>
    <property type="evidence" value="ECO:0007669"/>
    <property type="project" value="UniProtKB-KW"/>
</dbReference>
<keyword evidence="6 13" id="KW-1133">Transmembrane helix</keyword>
<gene>
    <name evidence="13" type="primary">atpF</name>
    <name evidence="16" type="ORF">VW23_022400</name>
</gene>
<evidence type="ECO:0000256" key="6">
    <source>
        <dbReference type="ARBA" id="ARBA00022989"/>
    </source>
</evidence>
<organism evidence="16 17">
    <name type="scientific">Devosia insulae DS-56</name>
    <dbReference type="NCBI Taxonomy" id="1116389"/>
    <lineage>
        <taxon>Bacteria</taxon>
        <taxon>Pseudomonadati</taxon>
        <taxon>Pseudomonadota</taxon>
        <taxon>Alphaproteobacteria</taxon>
        <taxon>Hyphomicrobiales</taxon>
        <taxon>Devosiaceae</taxon>
        <taxon>Devosia</taxon>
    </lineage>
</organism>
<comment type="subcellular location">
    <subcellularLocation>
        <location evidence="1">Cell inner membrane</location>
        <topology evidence="1">Single-pass membrane protein</topology>
    </subcellularLocation>
    <subcellularLocation>
        <location evidence="13">Cell membrane</location>
        <topology evidence="13">Single-pass membrane protein</topology>
    </subcellularLocation>
</comment>
<dbReference type="Pfam" id="PF00430">
    <property type="entry name" value="ATP-synt_B"/>
    <property type="match status" value="1"/>
</dbReference>
<feature type="coiled-coil region" evidence="15">
    <location>
        <begin position="37"/>
        <end position="85"/>
    </location>
</feature>
<keyword evidence="15" id="KW-0175">Coiled coil</keyword>
<keyword evidence="8 13" id="KW-0472">Membrane</keyword>
<keyword evidence="4 13" id="KW-0812">Transmembrane</keyword>